<feature type="domain" description="HTH cro/C1-type" evidence="1">
    <location>
        <begin position="22"/>
        <end position="75"/>
    </location>
</feature>
<organism evidence="2">
    <name type="scientific">Streptomyces sp. R08</name>
    <dbReference type="NCBI Taxonomy" id="3238624"/>
    <lineage>
        <taxon>Bacteria</taxon>
        <taxon>Bacillati</taxon>
        <taxon>Actinomycetota</taxon>
        <taxon>Actinomycetes</taxon>
        <taxon>Kitasatosporales</taxon>
        <taxon>Streptomycetaceae</taxon>
        <taxon>Streptomyces</taxon>
    </lineage>
</organism>
<dbReference type="InterPro" id="IPR001387">
    <property type="entry name" value="Cro/C1-type_HTH"/>
</dbReference>
<dbReference type="InterPro" id="IPR010982">
    <property type="entry name" value="Lambda_DNA-bd_dom_sf"/>
</dbReference>
<evidence type="ECO:0000313" key="2">
    <source>
        <dbReference type="EMBL" id="XDP99099.1"/>
    </source>
</evidence>
<dbReference type="EMBL" id="CP163431">
    <property type="protein sequence ID" value="XDP99099.1"/>
    <property type="molecule type" value="Genomic_DNA"/>
</dbReference>
<dbReference type="RefSeq" id="WP_369186320.1">
    <property type="nucleotide sequence ID" value="NZ_CP163431.1"/>
</dbReference>
<dbReference type="SMART" id="SM00530">
    <property type="entry name" value="HTH_XRE"/>
    <property type="match status" value="1"/>
</dbReference>
<accession>A0AB39LZ90</accession>
<dbReference type="Pfam" id="PF19054">
    <property type="entry name" value="DUF5753"/>
    <property type="match status" value="1"/>
</dbReference>
<dbReference type="Gene3D" id="1.10.260.40">
    <property type="entry name" value="lambda repressor-like DNA-binding domains"/>
    <property type="match status" value="1"/>
</dbReference>
<dbReference type="Pfam" id="PF13560">
    <property type="entry name" value="HTH_31"/>
    <property type="match status" value="1"/>
</dbReference>
<dbReference type="SUPFAM" id="SSF47413">
    <property type="entry name" value="lambda repressor-like DNA-binding domains"/>
    <property type="match status" value="1"/>
</dbReference>
<dbReference type="CDD" id="cd00093">
    <property type="entry name" value="HTH_XRE"/>
    <property type="match status" value="1"/>
</dbReference>
<dbReference type="AlphaFoldDB" id="A0AB39LZ90"/>
<sequence length="282" mass="32028">MPQRRTVTSRSQEPRQRFAEEVRRLREERGVSLRQLAEQLGWDPSTLAKLERGQTLGSPEIARALDDYYGTPDLVLAMWELAVADPTQFKERYRRYMVLESEAVSLWHYAVANLPGLLQTPEYARELLGAGGLTGDDLEVQVEARTRRRGLLTADGAPRFRTILSEVVLRTPLRDAKSWRTQLEHLLDMGHRSNVFVQVLPQTAGLHGLSNTNTMFLRGANARTVAWVETGYSGELVQEITAVEKLQLSYDSVRDLALSPYESRKFIERMVEECRAEQADVA</sequence>
<reference evidence="2" key="1">
    <citation type="submission" date="2024-07" db="EMBL/GenBank/DDBJ databases">
        <authorList>
            <person name="Yu S.T."/>
        </authorList>
    </citation>
    <scope>NUCLEOTIDE SEQUENCE</scope>
    <source>
        <strain evidence="2">R08</strain>
    </source>
</reference>
<name>A0AB39LZ90_9ACTN</name>
<dbReference type="InterPro" id="IPR043917">
    <property type="entry name" value="DUF5753"/>
</dbReference>
<protein>
    <submittedName>
        <fullName evidence="2">Helix-turn-helix transcriptional regulator</fullName>
    </submittedName>
</protein>
<dbReference type="PROSITE" id="PS50943">
    <property type="entry name" value="HTH_CROC1"/>
    <property type="match status" value="1"/>
</dbReference>
<evidence type="ECO:0000259" key="1">
    <source>
        <dbReference type="PROSITE" id="PS50943"/>
    </source>
</evidence>
<gene>
    <name evidence="2" type="ORF">AB5J58_02330</name>
</gene>
<proteinExistence type="predicted"/>
<dbReference type="GO" id="GO:0003677">
    <property type="term" value="F:DNA binding"/>
    <property type="evidence" value="ECO:0007669"/>
    <property type="project" value="InterPro"/>
</dbReference>